<evidence type="ECO:0000313" key="2">
    <source>
        <dbReference type="Proteomes" id="UP001595765"/>
    </source>
</evidence>
<reference evidence="2" key="1">
    <citation type="journal article" date="2019" name="Int. J. Syst. Evol. Microbiol.">
        <title>The Global Catalogue of Microorganisms (GCM) 10K type strain sequencing project: providing services to taxonomists for standard genome sequencing and annotation.</title>
        <authorList>
            <consortium name="The Broad Institute Genomics Platform"/>
            <consortium name="The Broad Institute Genome Sequencing Center for Infectious Disease"/>
            <person name="Wu L."/>
            <person name="Ma J."/>
        </authorList>
    </citation>
    <scope>NUCLEOTIDE SEQUENCE [LARGE SCALE GENOMIC DNA]</scope>
    <source>
        <strain evidence="2">CGMCC 4.7237</strain>
    </source>
</reference>
<evidence type="ECO:0000313" key="1">
    <source>
        <dbReference type="EMBL" id="MFC4036698.1"/>
    </source>
</evidence>
<gene>
    <name evidence="1" type="ORF">ACFO3J_35465</name>
</gene>
<name>A0ABV8HXA3_9ACTN</name>
<dbReference type="EMBL" id="JBHSBB010000053">
    <property type="protein sequence ID" value="MFC4036698.1"/>
    <property type="molecule type" value="Genomic_DNA"/>
</dbReference>
<organism evidence="1 2">
    <name type="scientific">Streptomyces polygonati</name>
    <dbReference type="NCBI Taxonomy" id="1617087"/>
    <lineage>
        <taxon>Bacteria</taxon>
        <taxon>Bacillati</taxon>
        <taxon>Actinomycetota</taxon>
        <taxon>Actinomycetes</taxon>
        <taxon>Kitasatosporales</taxon>
        <taxon>Streptomycetaceae</taxon>
        <taxon>Streptomyces</taxon>
    </lineage>
</organism>
<comment type="caution">
    <text evidence="1">The sequence shown here is derived from an EMBL/GenBank/DDBJ whole genome shotgun (WGS) entry which is preliminary data.</text>
</comment>
<proteinExistence type="predicted"/>
<dbReference type="Proteomes" id="UP001595765">
    <property type="component" value="Unassembled WGS sequence"/>
</dbReference>
<dbReference type="RefSeq" id="WP_386438850.1">
    <property type="nucleotide sequence ID" value="NZ_JBHSBB010000053.1"/>
</dbReference>
<sequence>MESLTGHVLRALRGTAEHSGLAVHVAQAADTKAALAAVRVLGPDVFAPALLASAPFGPDDQEVVAEALRVFPPSPEDAPETAGLGWATGTLLARFGGEVLAVRDLRDVAGYEPAGAAERVPAARDTGPVASCAHWRDWSRSMARLAPLALPGLEGPAHQQARRRTLALSRGVVRSMLRRDYPTAARLIRWAALARGGDLPASLDIATLVTHLELCGAGGSRTALNTTIARLLLSEQPEPEERAA</sequence>
<protein>
    <submittedName>
        <fullName evidence="1">Uncharacterized protein</fullName>
    </submittedName>
</protein>
<accession>A0ABV8HXA3</accession>
<keyword evidence="2" id="KW-1185">Reference proteome</keyword>